<feature type="transmembrane region" description="Helical" evidence="8">
    <location>
        <begin position="238"/>
        <end position="263"/>
    </location>
</feature>
<comment type="subcellular location">
    <subcellularLocation>
        <location evidence="1">Cell membrane</location>
        <topology evidence="1">Multi-pass membrane protein</topology>
    </subcellularLocation>
</comment>
<keyword evidence="3" id="KW-0813">Transport</keyword>
<evidence type="ECO:0000256" key="2">
    <source>
        <dbReference type="ARBA" id="ARBA00007783"/>
    </source>
</evidence>
<dbReference type="EMBL" id="SJPW01000001">
    <property type="protein sequence ID" value="TWU59928.1"/>
    <property type="molecule type" value="Genomic_DNA"/>
</dbReference>
<dbReference type="InterPro" id="IPR013525">
    <property type="entry name" value="ABC2_TM"/>
</dbReference>
<feature type="transmembrane region" description="Helical" evidence="8">
    <location>
        <begin position="284"/>
        <end position="306"/>
    </location>
</feature>
<feature type="transmembrane region" description="Helical" evidence="8">
    <location>
        <begin position="352"/>
        <end position="372"/>
    </location>
</feature>
<keyword evidence="5 8" id="KW-0812">Transmembrane</keyword>
<feature type="transmembrane region" description="Helical" evidence="8">
    <location>
        <begin position="318"/>
        <end position="340"/>
    </location>
</feature>
<protein>
    <submittedName>
        <fullName evidence="10">Inner membrane transport permease YbhS</fullName>
    </submittedName>
</protein>
<evidence type="ECO:0000313" key="10">
    <source>
        <dbReference type="EMBL" id="TWU59928.1"/>
    </source>
</evidence>
<evidence type="ECO:0000256" key="8">
    <source>
        <dbReference type="SAM" id="Phobius"/>
    </source>
</evidence>
<evidence type="ECO:0000313" key="11">
    <source>
        <dbReference type="Proteomes" id="UP000318288"/>
    </source>
</evidence>
<evidence type="ECO:0000256" key="4">
    <source>
        <dbReference type="ARBA" id="ARBA00022475"/>
    </source>
</evidence>
<evidence type="ECO:0000256" key="1">
    <source>
        <dbReference type="ARBA" id="ARBA00004651"/>
    </source>
</evidence>
<reference evidence="10 11" key="1">
    <citation type="submission" date="2019-02" db="EMBL/GenBank/DDBJ databases">
        <title>Deep-cultivation of Planctomycetes and their phenomic and genomic characterization uncovers novel biology.</title>
        <authorList>
            <person name="Wiegand S."/>
            <person name="Jogler M."/>
            <person name="Boedeker C."/>
            <person name="Pinto D."/>
            <person name="Vollmers J."/>
            <person name="Rivas-Marin E."/>
            <person name="Kohn T."/>
            <person name="Peeters S.H."/>
            <person name="Heuer A."/>
            <person name="Rast P."/>
            <person name="Oberbeckmann S."/>
            <person name="Bunk B."/>
            <person name="Jeske O."/>
            <person name="Meyerdierks A."/>
            <person name="Storesund J.E."/>
            <person name="Kallscheuer N."/>
            <person name="Luecker S."/>
            <person name="Lage O.M."/>
            <person name="Pohl T."/>
            <person name="Merkel B.J."/>
            <person name="Hornburger P."/>
            <person name="Mueller R.-W."/>
            <person name="Bruemmer F."/>
            <person name="Labrenz M."/>
            <person name="Spormann A.M."/>
            <person name="Op Den Camp H."/>
            <person name="Overmann J."/>
            <person name="Amann R."/>
            <person name="Jetten M.S.M."/>
            <person name="Mascher T."/>
            <person name="Medema M.H."/>
            <person name="Devos D.P."/>
            <person name="Kaster A.-K."/>
            <person name="Ovreas L."/>
            <person name="Rohde M."/>
            <person name="Galperin M.Y."/>
            <person name="Jogler C."/>
        </authorList>
    </citation>
    <scope>NUCLEOTIDE SEQUENCE [LARGE SCALE GENOMIC DNA]</scope>
    <source>
        <strain evidence="10 11">Poly51</strain>
    </source>
</reference>
<evidence type="ECO:0000256" key="3">
    <source>
        <dbReference type="ARBA" id="ARBA00022448"/>
    </source>
</evidence>
<comment type="similarity">
    <text evidence="2">Belongs to the ABC-2 integral membrane protein family.</text>
</comment>
<dbReference type="PANTHER" id="PTHR30294:SF38">
    <property type="entry name" value="TRANSPORT PERMEASE PROTEIN"/>
    <property type="match status" value="1"/>
</dbReference>
<name>A0A5C6FEV6_9BACT</name>
<dbReference type="PROSITE" id="PS51012">
    <property type="entry name" value="ABC_TM2"/>
    <property type="match status" value="1"/>
</dbReference>
<evidence type="ECO:0000256" key="7">
    <source>
        <dbReference type="ARBA" id="ARBA00023136"/>
    </source>
</evidence>
<sequence>MNWLRTTWLIARKDLRLYFRDRMALLLGFLLPISLVTVFGFVFGQGNGSDVMPRVSLWIADKDQTDASANLIESLRSSEMLRVMPNVDQKIDVDGITCKVADGDASHVLVIESGFEASVAEGGEQGLRLIRDPGREMEDRLIQLGITQAMFSVRGGDYWSTALRQQFADAGMPDDQLDRFSDQADRMTQIIDGWVSSSETNPLAETDAAQWGFFGESDSIKTEDVAPPSRPKRVTYQLAQSVAGVSVMMLMFGMASCGTTLLTERDEGTLSRLLSSSVPRGTILGGKVTFTFIIGMLQMLVMLLYGELVFRVGVFRDPITLLVISAVWTLAATSLGMLIASFSRTRKQAESMTPIISLTLASLGGCMFPLQLLDLPAPVEMLTKSMVTYWSMSAFQGYFWDAMSLANSKMLFAVAVQLAFATVMMSVASLLFRRNFLRG</sequence>
<dbReference type="RefSeq" id="WP_146453487.1">
    <property type="nucleotide sequence ID" value="NZ_SJPW01000001.1"/>
</dbReference>
<gene>
    <name evidence="10" type="primary">ybhS</name>
    <name evidence="10" type="ORF">Poly51_02010</name>
</gene>
<dbReference type="GO" id="GO:0140359">
    <property type="term" value="F:ABC-type transporter activity"/>
    <property type="evidence" value="ECO:0007669"/>
    <property type="project" value="InterPro"/>
</dbReference>
<organism evidence="10 11">
    <name type="scientific">Rubripirellula tenax</name>
    <dbReference type="NCBI Taxonomy" id="2528015"/>
    <lineage>
        <taxon>Bacteria</taxon>
        <taxon>Pseudomonadati</taxon>
        <taxon>Planctomycetota</taxon>
        <taxon>Planctomycetia</taxon>
        <taxon>Pirellulales</taxon>
        <taxon>Pirellulaceae</taxon>
        <taxon>Rubripirellula</taxon>
    </lineage>
</organism>
<dbReference type="OrthoDB" id="3078158at2"/>
<evidence type="ECO:0000259" key="9">
    <source>
        <dbReference type="PROSITE" id="PS51012"/>
    </source>
</evidence>
<dbReference type="InterPro" id="IPR051449">
    <property type="entry name" value="ABC-2_transporter_component"/>
</dbReference>
<keyword evidence="7 8" id="KW-0472">Membrane</keyword>
<dbReference type="InterPro" id="IPR047817">
    <property type="entry name" value="ABC2_TM_bact-type"/>
</dbReference>
<keyword evidence="6 8" id="KW-1133">Transmembrane helix</keyword>
<dbReference type="PANTHER" id="PTHR30294">
    <property type="entry name" value="MEMBRANE COMPONENT OF ABC TRANSPORTER YHHJ-RELATED"/>
    <property type="match status" value="1"/>
</dbReference>
<dbReference type="AlphaFoldDB" id="A0A5C6FEV6"/>
<evidence type="ECO:0000256" key="6">
    <source>
        <dbReference type="ARBA" id="ARBA00022989"/>
    </source>
</evidence>
<dbReference type="Pfam" id="PF12698">
    <property type="entry name" value="ABC2_membrane_3"/>
    <property type="match status" value="1"/>
</dbReference>
<comment type="caution">
    <text evidence="10">The sequence shown here is derived from an EMBL/GenBank/DDBJ whole genome shotgun (WGS) entry which is preliminary data.</text>
</comment>
<feature type="transmembrane region" description="Helical" evidence="8">
    <location>
        <begin position="410"/>
        <end position="432"/>
    </location>
</feature>
<proteinExistence type="inferred from homology"/>
<keyword evidence="11" id="KW-1185">Reference proteome</keyword>
<evidence type="ECO:0000256" key="5">
    <source>
        <dbReference type="ARBA" id="ARBA00022692"/>
    </source>
</evidence>
<accession>A0A5C6FEV6</accession>
<keyword evidence="4" id="KW-1003">Cell membrane</keyword>
<feature type="domain" description="ABC transmembrane type-2" evidence="9">
    <location>
        <begin position="193"/>
        <end position="435"/>
    </location>
</feature>
<dbReference type="Proteomes" id="UP000318288">
    <property type="component" value="Unassembled WGS sequence"/>
</dbReference>
<dbReference type="GO" id="GO:0005886">
    <property type="term" value="C:plasma membrane"/>
    <property type="evidence" value="ECO:0007669"/>
    <property type="project" value="UniProtKB-SubCell"/>
</dbReference>